<comment type="caution">
    <text evidence="2">The sequence shown here is derived from an EMBL/GenBank/DDBJ whole genome shotgun (WGS) entry which is preliminary data.</text>
</comment>
<name>A0A4S3J1R0_9EURO</name>
<reference evidence="2 3" key="1">
    <citation type="submission" date="2019-03" db="EMBL/GenBank/DDBJ databases">
        <title>The genome sequence of a newly discovered highly antifungal drug resistant Aspergillus species, Aspergillus tanneri NIH 1004.</title>
        <authorList>
            <person name="Mounaud S."/>
            <person name="Singh I."/>
            <person name="Joardar V."/>
            <person name="Pakala S."/>
            <person name="Pakala S."/>
            <person name="Venepally P."/>
            <person name="Hoover J."/>
            <person name="Nierman W."/>
            <person name="Chung J."/>
            <person name="Losada L."/>
        </authorList>
    </citation>
    <scope>NUCLEOTIDE SEQUENCE [LARGE SCALE GENOMIC DNA]</scope>
    <source>
        <strain evidence="2 3">NIH1004</strain>
    </source>
</reference>
<proteinExistence type="predicted"/>
<dbReference type="AlphaFoldDB" id="A0A4S3J1R0"/>
<evidence type="ECO:0000313" key="3">
    <source>
        <dbReference type="Proteomes" id="UP000308092"/>
    </source>
</evidence>
<protein>
    <submittedName>
        <fullName evidence="2">Uncharacterized protein</fullName>
    </submittedName>
</protein>
<evidence type="ECO:0000256" key="1">
    <source>
        <dbReference type="SAM" id="MobiDB-lite"/>
    </source>
</evidence>
<gene>
    <name evidence="2" type="ORF">EYZ11_011964</name>
</gene>
<keyword evidence="3" id="KW-1185">Reference proteome</keyword>
<dbReference type="Proteomes" id="UP000308092">
    <property type="component" value="Unassembled WGS sequence"/>
</dbReference>
<feature type="region of interest" description="Disordered" evidence="1">
    <location>
        <begin position="74"/>
        <end position="104"/>
    </location>
</feature>
<evidence type="ECO:0000313" key="2">
    <source>
        <dbReference type="EMBL" id="THC88585.1"/>
    </source>
</evidence>
<accession>A0A4S3J1R0</accession>
<organism evidence="2 3">
    <name type="scientific">Aspergillus tanneri</name>
    <dbReference type="NCBI Taxonomy" id="1220188"/>
    <lineage>
        <taxon>Eukaryota</taxon>
        <taxon>Fungi</taxon>
        <taxon>Dikarya</taxon>
        <taxon>Ascomycota</taxon>
        <taxon>Pezizomycotina</taxon>
        <taxon>Eurotiomycetes</taxon>
        <taxon>Eurotiomycetidae</taxon>
        <taxon>Eurotiales</taxon>
        <taxon>Aspergillaceae</taxon>
        <taxon>Aspergillus</taxon>
        <taxon>Aspergillus subgen. Circumdati</taxon>
    </lineage>
</organism>
<feature type="compositionally biased region" description="Polar residues" evidence="1">
    <location>
        <begin position="80"/>
        <end position="92"/>
    </location>
</feature>
<dbReference type="EMBL" id="SOSA01000808">
    <property type="protein sequence ID" value="THC88585.1"/>
    <property type="molecule type" value="Genomic_DNA"/>
</dbReference>
<dbReference type="VEuPathDB" id="FungiDB:EYZ11_011964"/>
<sequence length="104" mass="11506">MAGDQPVRSEMRQTLYCPLQAHTNADSINLPQLKHNPIKTVQDISDIKTYNSRDSLVVVTGAHGLFALLESWKDVEREPSTPSQDGLPSDNPQAKPDPTQIRAN</sequence>